<reference evidence="3" key="1">
    <citation type="submission" date="2017-05" db="EMBL/GenBank/DDBJ databases">
        <authorList>
            <person name="Sharma S."/>
            <person name="Sidhu C."/>
            <person name="Pinnaka A.K."/>
        </authorList>
    </citation>
    <scope>NUCLEOTIDE SEQUENCE [LARGE SCALE GENOMIC DNA]</scope>
    <source>
        <strain evidence="3">AK93</strain>
    </source>
</reference>
<organism evidence="2 3">
    <name type="scientific">Alkalilimnicola ehrlichii</name>
    <dbReference type="NCBI Taxonomy" id="351052"/>
    <lineage>
        <taxon>Bacteria</taxon>
        <taxon>Pseudomonadati</taxon>
        <taxon>Pseudomonadota</taxon>
        <taxon>Gammaproteobacteria</taxon>
        <taxon>Chromatiales</taxon>
        <taxon>Ectothiorhodospiraceae</taxon>
        <taxon>Alkalilimnicola</taxon>
    </lineage>
</organism>
<feature type="compositionally biased region" description="Basic and acidic residues" evidence="1">
    <location>
        <begin position="91"/>
        <end position="110"/>
    </location>
</feature>
<dbReference type="Gene3D" id="2.30.30.830">
    <property type="match status" value="1"/>
</dbReference>
<name>A0A3E0X244_9GAMM</name>
<dbReference type="AlphaFoldDB" id="A0A3E0X244"/>
<protein>
    <recommendedName>
        <fullName evidence="4">Pilus assembly protein PilP</fullName>
    </recommendedName>
</protein>
<evidence type="ECO:0000313" key="2">
    <source>
        <dbReference type="EMBL" id="RFA39557.1"/>
    </source>
</evidence>
<gene>
    <name evidence="2" type="ORF">CAL65_01985</name>
</gene>
<dbReference type="EMBL" id="NFZW01000001">
    <property type="protein sequence ID" value="RFA39557.1"/>
    <property type="molecule type" value="Genomic_DNA"/>
</dbReference>
<proteinExistence type="predicted"/>
<evidence type="ECO:0000313" key="3">
    <source>
        <dbReference type="Proteomes" id="UP000256763"/>
    </source>
</evidence>
<feature type="region of interest" description="Disordered" evidence="1">
    <location>
        <begin position="81"/>
        <end position="110"/>
    </location>
</feature>
<dbReference type="PIRSF" id="PIRSF016481">
    <property type="entry name" value="Pilus_assembly_PilP"/>
    <property type="match status" value="1"/>
</dbReference>
<dbReference type="RefSeq" id="WP_116300475.1">
    <property type="nucleotide sequence ID" value="NZ_NFZV01000001.1"/>
</dbReference>
<dbReference type="InterPro" id="IPR007446">
    <property type="entry name" value="PilP"/>
</dbReference>
<dbReference type="Pfam" id="PF04351">
    <property type="entry name" value="PilP"/>
    <property type="match status" value="1"/>
</dbReference>
<dbReference type="Proteomes" id="UP000256763">
    <property type="component" value="Unassembled WGS sequence"/>
</dbReference>
<evidence type="ECO:0008006" key="4">
    <source>
        <dbReference type="Google" id="ProtNLM"/>
    </source>
</evidence>
<comment type="caution">
    <text evidence="2">The sequence shown here is derived from an EMBL/GenBank/DDBJ whole genome shotgun (WGS) entry which is preliminary data.</text>
</comment>
<keyword evidence="3" id="KW-1185">Reference proteome</keyword>
<dbReference type="OrthoDB" id="5296580at2"/>
<sequence length="186" mass="21205">MKRDKYRVRGFGRNGNITPSFLGVLLAALLLNTGCMRDADNLDDYIREVKQRPGGQIEPIPEMRPFESFEYFSVGLRDPFAPPQPAVSSRRPTDGPRPDPHRPREHLEEHPLDSLRMMGTIERERTLWGLIRDTSGTVHRVRIGNYVGQNHGEIVGISENRIEVRELVRDGQGGWIRRDAALAVRD</sequence>
<accession>A0A3E0X244</accession>
<evidence type="ECO:0000256" key="1">
    <source>
        <dbReference type="SAM" id="MobiDB-lite"/>
    </source>
</evidence>